<protein>
    <submittedName>
        <fullName evidence="1">Uncharacterized protein</fullName>
    </submittedName>
</protein>
<keyword evidence="2" id="KW-1185">Reference proteome</keyword>
<reference evidence="1 2" key="1">
    <citation type="journal article" date="2018" name="PLoS ONE">
        <title>The draft genome of Kipferlia bialata reveals reductive genome evolution in fornicate parasites.</title>
        <authorList>
            <person name="Tanifuji G."/>
            <person name="Takabayashi S."/>
            <person name="Kume K."/>
            <person name="Takagi M."/>
            <person name="Nakayama T."/>
            <person name="Kamikawa R."/>
            <person name="Inagaki Y."/>
            <person name="Hashimoto T."/>
        </authorList>
    </citation>
    <scope>NUCLEOTIDE SEQUENCE [LARGE SCALE GENOMIC DNA]</scope>
    <source>
        <strain evidence="1">NY0173</strain>
    </source>
</reference>
<gene>
    <name evidence="1" type="ORF">KIPB_011152</name>
</gene>
<dbReference type="EMBL" id="BDIP01004421">
    <property type="protein sequence ID" value="GIQ88816.1"/>
    <property type="molecule type" value="Genomic_DNA"/>
</dbReference>
<evidence type="ECO:0000313" key="1">
    <source>
        <dbReference type="EMBL" id="GIQ88816.1"/>
    </source>
</evidence>
<dbReference type="AlphaFoldDB" id="A0A9K3D4R0"/>
<organism evidence="1 2">
    <name type="scientific">Kipferlia bialata</name>
    <dbReference type="NCBI Taxonomy" id="797122"/>
    <lineage>
        <taxon>Eukaryota</taxon>
        <taxon>Metamonada</taxon>
        <taxon>Carpediemonas-like organisms</taxon>
        <taxon>Kipferlia</taxon>
    </lineage>
</organism>
<accession>A0A9K3D4R0</accession>
<comment type="caution">
    <text evidence="1">The sequence shown here is derived from an EMBL/GenBank/DDBJ whole genome shotgun (WGS) entry which is preliminary data.</text>
</comment>
<sequence length="125" mass="15036">MEAHYMDWMCGDGASRHKGRANDCPSRRSLLVTKRKAFVEYCMNDRSVPPTFKEETERQRMAMRQFIANAGERAVREYKERHRRFRAHDRYIVEYDKHHQELNVMGSRRDEYHSVTPILPSCTWK</sequence>
<dbReference type="Proteomes" id="UP000265618">
    <property type="component" value="Unassembled WGS sequence"/>
</dbReference>
<name>A0A9K3D4R0_9EUKA</name>
<evidence type="ECO:0000313" key="2">
    <source>
        <dbReference type="Proteomes" id="UP000265618"/>
    </source>
</evidence>
<proteinExistence type="predicted"/>